<dbReference type="Pfam" id="PF00873">
    <property type="entry name" value="ACR_tran"/>
    <property type="match status" value="1"/>
</dbReference>
<dbReference type="EMBL" id="CP134145">
    <property type="protein sequence ID" value="WNC72845.1"/>
    <property type="molecule type" value="Genomic_DNA"/>
</dbReference>
<keyword evidence="3" id="KW-1185">Reference proteome</keyword>
<dbReference type="SUPFAM" id="SSF82693">
    <property type="entry name" value="Multidrug efflux transporter AcrB pore domain, PN1, PN2, PC1 and PC2 subdomains"/>
    <property type="match status" value="2"/>
</dbReference>
<proteinExistence type="predicted"/>
<feature type="transmembrane region" description="Helical" evidence="1">
    <location>
        <begin position="455"/>
        <end position="479"/>
    </location>
</feature>
<feature type="transmembrane region" description="Helical" evidence="1">
    <location>
        <begin position="862"/>
        <end position="879"/>
    </location>
</feature>
<dbReference type="PANTHER" id="PTHR32063">
    <property type="match status" value="1"/>
</dbReference>
<protein>
    <submittedName>
        <fullName evidence="2">Efflux RND transporter permease subunit</fullName>
    </submittedName>
</protein>
<dbReference type="PANTHER" id="PTHR32063:SF33">
    <property type="entry name" value="RND SUPERFAMILY EFFLUX PUMP PERMEASE COMPONENT"/>
    <property type="match status" value="1"/>
</dbReference>
<evidence type="ECO:0000256" key="1">
    <source>
        <dbReference type="SAM" id="Phobius"/>
    </source>
</evidence>
<evidence type="ECO:0000313" key="2">
    <source>
        <dbReference type="EMBL" id="WNC72845.1"/>
    </source>
</evidence>
<dbReference type="Gene3D" id="1.20.1640.10">
    <property type="entry name" value="Multidrug efflux transporter AcrB transmembrane domain"/>
    <property type="match status" value="2"/>
</dbReference>
<feature type="transmembrane region" description="Helical" evidence="1">
    <location>
        <begin position="886"/>
        <end position="906"/>
    </location>
</feature>
<dbReference type="PRINTS" id="PR00702">
    <property type="entry name" value="ACRIFLAVINRP"/>
</dbReference>
<evidence type="ECO:0000313" key="3">
    <source>
        <dbReference type="Proteomes" id="UP001258994"/>
    </source>
</evidence>
<dbReference type="SUPFAM" id="SSF82714">
    <property type="entry name" value="Multidrug efflux transporter AcrB TolC docking domain, DN and DC subdomains"/>
    <property type="match status" value="2"/>
</dbReference>
<accession>A0ABY9TYG3</accession>
<organism evidence="2 3">
    <name type="scientific">Thalassotalea psychrophila</name>
    <dbReference type="NCBI Taxonomy" id="3065647"/>
    <lineage>
        <taxon>Bacteria</taxon>
        <taxon>Pseudomonadati</taxon>
        <taxon>Pseudomonadota</taxon>
        <taxon>Gammaproteobacteria</taxon>
        <taxon>Alteromonadales</taxon>
        <taxon>Colwelliaceae</taxon>
        <taxon>Thalassotalea</taxon>
    </lineage>
</organism>
<keyword evidence="1" id="KW-1133">Transmembrane helix</keyword>
<dbReference type="RefSeq" id="WP_348391960.1">
    <property type="nucleotide sequence ID" value="NZ_CP134145.1"/>
</dbReference>
<dbReference type="SUPFAM" id="SSF82866">
    <property type="entry name" value="Multidrug efflux transporter AcrB transmembrane domain"/>
    <property type="match status" value="2"/>
</dbReference>
<dbReference type="Proteomes" id="UP001258994">
    <property type="component" value="Chromosome"/>
</dbReference>
<name>A0ABY9TYG3_9GAMM</name>
<dbReference type="Gene3D" id="3.30.70.1430">
    <property type="entry name" value="Multidrug efflux transporter AcrB pore domain"/>
    <property type="match status" value="2"/>
</dbReference>
<keyword evidence="1" id="KW-0472">Membrane</keyword>
<feature type="transmembrane region" description="Helical" evidence="1">
    <location>
        <begin position="329"/>
        <end position="350"/>
    </location>
</feature>
<dbReference type="Gene3D" id="3.30.70.1320">
    <property type="entry name" value="Multidrug efflux transporter AcrB pore domain like"/>
    <property type="match status" value="1"/>
</dbReference>
<feature type="transmembrane region" description="Helical" evidence="1">
    <location>
        <begin position="958"/>
        <end position="977"/>
    </location>
</feature>
<dbReference type="Gene3D" id="3.30.2090.10">
    <property type="entry name" value="Multidrug efflux transporter AcrB TolC docking domain, DN and DC subdomains"/>
    <property type="match status" value="2"/>
</dbReference>
<reference evidence="3" key="1">
    <citation type="submission" date="2023-09" db="EMBL/GenBank/DDBJ databases">
        <authorList>
            <person name="Li S."/>
            <person name="Li X."/>
            <person name="Zhang C."/>
            <person name="Zhao Z."/>
        </authorList>
    </citation>
    <scope>NUCLEOTIDE SEQUENCE [LARGE SCALE GENOMIC DNA]</scope>
    <source>
        <strain evidence="3">SQ149</strain>
    </source>
</reference>
<dbReference type="Gene3D" id="3.30.70.1440">
    <property type="entry name" value="Multidrug efflux transporter AcrB pore domain"/>
    <property type="match status" value="1"/>
</dbReference>
<feature type="transmembrane region" description="Helical" evidence="1">
    <location>
        <begin position="989"/>
        <end position="1015"/>
    </location>
</feature>
<gene>
    <name evidence="2" type="ORF">RGQ13_02390</name>
</gene>
<sequence length="1040" mass="113912">MSFNPMTWMIRHGIAPNLLMFALLLGGLVMSVVIRKEYMPETTLDSISVTVAYHGAAPSEMENSIAVPIEDSLDSLSGIRSIKTSIFAGWVKIRGELEAGANAQQVYQDAQQAVNRISSFPSGMERPRVNLGKRVIDVMEIVVHADLDKFSVKRVAEQIRDRILQSPYISQVTLRGMPREEIHVEIPQSTLQAYNLTLTQVSSKIKRGVIEQSAGKIKADNGDILLSIDERTYWADELAQMPLLSSEQGDQLLLGDVATVSEGFADERYLVTYNKQLSARLNIYRVGEQSPSDIADSVKGMWSELEEMLPPNAGLSIVDDDATNYQKRLGLLLNNAFLGLLLVLILMSLFLEFRLAFWVVAGIPSAFLGAILLMPSFDVSINMVSMFGFIIALGIVVDDAIIAGENIYSHMEEGMSYSDAAILGAKEVAKPLTFAILTNIVAFLPLLLLPGFMKLLFGAIPVVVVLCFVVSWVEALFILPSHLANIKDKKPNVVTAKFKALQKQCDKGLQNLITHYYTPLLKRCLAWPSLTLAIATLCFVLVIAYAFSGKMGFGLYPKMDGRWVKANFEISESEPLERAIQLRDILEKSSQKMLQENNAEDILVSTRSMITDTGVEVSLLLVESEERAVSTEEVRMWWRESSKELNKKGKLRFSGARRGSSAVAATSVTIELRHSDADVLLAASHDAALFLEGIDTVVATVNSMEEGKPEWKLKLNENGRSLGLDAADLAAQMRASLYGAKAQRQHRLRNEVTTLVRLPRAEREVANNIESLLIQTKGGGYAPLGSVATIEKVLAPSRINRRKGQRVETVGAEVLPEEAIPAVTQAVKGHLVAELEGRYPGLTIHFGGNQEQIAESVSSLELGTGFALAAIYILLAIAFKSYGQPLLIMAVIPFGAVGAILGHMFLGLSLSIVSLMGMLALAGVVVNDSLILVEFANKKTAKGINSLDAIILACQRRFRPIILTTLTTFGGLAPMVFETSRQAQFVVPMAVSLGFGILFTTFVCLLVLPSLYIVFNREKQEVTLTNEVENTTELATKTVL</sequence>
<feature type="transmembrane region" description="Helical" evidence="1">
    <location>
        <begin position="355"/>
        <end position="374"/>
    </location>
</feature>
<dbReference type="InterPro" id="IPR027463">
    <property type="entry name" value="AcrB_DN_DC_subdom"/>
</dbReference>
<feature type="transmembrane region" description="Helical" evidence="1">
    <location>
        <begin position="428"/>
        <end position="449"/>
    </location>
</feature>
<keyword evidence="1" id="KW-0812">Transmembrane</keyword>
<feature type="transmembrane region" description="Helical" evidence="1">
    <location>
        <begin position="912"/>
        <end position="937"/>
    </location>
</feature>
<dbReference type="InterPro" id="IPR001036">
    <property type="entry name" value="Acrflvin-R"/>
</dbReference>
<feature type="transmembrane region" description="Helical" evidence="1">
    <location>
        <begin position="525"/>
        <end position="547"/>
    </location>
</feature>